<name>X6MJG1_RETFI</name>
<keyword evidence="1" id="KW-0812">Transmembrane</keyword>
<dbReference type="AlphaFoldDB" id="X6MJG1"/>
<keyword evidence="1" id="KW-0472">Membrane</keyword>
<dbReference type="EMBL" id="ASPP01020750">
    <property type="protein sequence ID" value="ETO13205.1"/>
    <property type="molecule type" value="Genomic_DNA"/>
</dbReference>
<gene>
    <name evidence="2" type="ORF">RFI_24169</name>
</gene>
<keyword evidence="3" id="KW-1185">Reference proteome</keyword>
<evidence type="ECO:0000313" key="2">
    <source>
        <dbReference type="EMBL" id="ETO13205.1"/>
    </source>
</evidence>
<proteinExistence type="predicted"/>
<reference evidence="2 3" key="1">
    <citation type="journal article" date="2013" name="Curr. Biol.">
        <title>The Genome of the Foraminiferan Reticulomyxa filosa.</title>
        <authorList>
            <person name="Glockner G."/>
            <person name="Hulsmann N."/>
            <person name="Schleicher M."/>
            <person name="Noegel A.A."/>
            <person name="Eichinger L."/>
            <person name="Gallinger C."/>
            <person name="Pawlowski J."/>
            <person name="Sierra R."/>
            <person name="Euteneuer U."/>
            <person name="Pillet L."/>
            <person name="Moustafa A."/>
            <person name="Platzer M."/>
            <person name="Groth M."/>
            <person name="Szafranski K."/>
            <person name="Schliwa M."/>
        </authorList>
    </citation>
    <scope>NUCLEOTIDE SEQUENCE [LARGE SCALE GENOMIC DNA]</scope>
</reference>
<evidence type="ECO:0000313" key="3">
    <source>
        <dbReference type="Proteomes" id="UP000023152"/>
    </source>
</evidence>
<feature type="transmembrane region" description="Helical" evidence="1">
    <location>
        <begin position="52"/>
        <end position="75"/>
    </location>
</feature>
<comment type="caution">
    <text evidence="2">The sequence shown here is derived from an EMBL/GenBank/DDBJ whole genome shotgun (WGS) entry which is preliminary data.</text>
</comment>
<keyword evidence="1" id="KW-1133">Transmembrane helix</keyword>
<sequence>MSEKTKKKYLLQVINYKHQNYQFLQKNKHFIFFKFFYSFRSNYNYGLRHKQIFLYLYTGIRFYCFLLSTLDTIVFDRLRIEKKTLKFFGVVFKGSRDLPNIIAMIVRTPLKSTITTDSLTTTKSVDVTWSADQPQSDILASTFGDEAKSVIETNEKAVIASPLPSTTGDASNTGLKSKVKQGLKQKIEKYNTFIKAAKGFEKEQKYIEAIKNFEQAVSVNVCEGSKLEKLLHRLDELKNTCIDLGLHETPEAFVVMDKGWRKNTITNDYHLSSSTESGPVT</sequence>
<evidence type="ECO:0000256" key="1">
    <source>
        <dbReference type="SAM" id="Phobius"/>
    </source>
</evidence>
<organism evidence="2 3">
    <name type="scientific">Reticulomyxa filosa</name>
    <dbReference type="NCBI Taxonomy" id="46433"/>
    <lineage>
        <taxon>Eukaryota</taxon>
        <taxon>Sar</taxon>
        <taxon>Rhizaria</taxon>
        <taxon>Retaria</taxon>
        <taxon>Foraminifera</taxon>
        <taxon>Monothalamids</taxon>
        <taxon>Reticulomyxidae</taxon>
        <taxon>Reticulomyxa</taxon>
    </lineage>
</organism>
<protein>
    <submittedName>
        <fullName evidence="2">Uncharacterized protein</fullName>
    </submittedName>
</protein>
<accession>X6MJG1</accession>
<dbReference type="Proteomes" id="UP000023152">
    <property type="component" value="Unassembled WGS sequence"/>
</dbReference>